<sequence>MAKLDRATPLAGTGLERAGLCVAENTGLGLIRLQAFHRRPGAVEELTARLGIEPPGPGSLRSERDRQWFWSAPGEWLIAIPAGTEDAVLGALRAQLDGLFVVLSAITDSQVALDITGEAVREVLARGSTVDFHPASFGAGNCVLTRFAGVPVMLASPGRGEQILLFADRSLARYLLDWFEAASIDC</sequence>
<evidence type="ECO:0000313" key="1">
    <source>
        <dbReference type="EMBL" id="MBN7795295.1"/>
    </source>
</evidence>
<comment type="caution">
    <text evidence="1">The sequence shown here is derived from an EMBL/GenBank/DDBJ whole genome shotgun (WGS) entry which is preliminary data.</text>
</comment>
<dbReference type="Gene3D" id="3.30.70.1520">
    <property type="entry name" value="Heterotetrameric sarcosine oxidase"/>
    <property type="match status" value="1"/>
</dbReference>
<proteinExistence type="predicted"/>
<dbReference type="Proteomes" id="UP000664303">
    <property type="component" value="Unassembled WGS sequence"/>
</dbReference>
<dbReference type="EMBL" id="JAFKCZ010000001">
    <property type="protein sequence ID" value="MBN7795295.1"/>
    <property type="molecule type" value="Genomic_DNA"/>
</dbReference>
<evidence type="ECO:0008006" key="3">
    <source>
        <dbReference type="Google" id="ProtNLM"/>
    </source>
</evidence>
<dbReference type="InterPro" id="IPR007375">
    <property type="entry name" value="SoxG"/>
</dbReference>
<dbReference type="RefSeq" id="WP_206558726.1">
    <property type="nucleotide sequence ID" value="NZ_JAFKCZ010000001.1"/>
</dbReference>
<dbReference type="SUPFAM" id="SSF103025">
    <property type="entry name" value="Folate-binding domain"/>
    <property type="match status" value="1"/>
</dbReference>
<dbReference type="Gene3D" id="3.30.1360.120">
    <property type="entry name" value="Probable tRNA modification gtpase trme, domain 1"/>
    <property type="match status" value="1"/>
</dbReference>
<dbReference type="AlphaFoldDB" id="A0A939DC14"/>
<accession>A0A939DC14</accession>
<dbReference type="Pfam" id="PF04268">
    <property type="entry name" value="SoxG"/>
    <property type="match status" value="1"/>
</dbReference>
<evidence type="ECO:0000313" key="2">
    <source>
        <dbReference type="Proteomes" id="UP000664303"/>
    </source>
</evidence>
<dbReference type="InterPro" id="IPR027266">
    <property type="entry name" value="TrmE/GcvT-like"/>
</dbReference>
<name>A0A939DC14_9GAMM</name>
<reference evidence="1" key="1">
    <citation type="submission" date="2021-02" db="EMBL/GenBank/DDBJ databases">
        <title>PHA producing bacteria isolated from coastal sediment in Guangdong, Shenzhen.</title>
        <authorList>
            <person name="Zheng W."/>
            <person name="Yu S."/>
            <person name="Huang Y."/>
        </authorList>
    </citation>
    <scope>NUCLEOTIDE SEQUENCE</scope>
    <source>
        <strain evidence="1">TN14-10</strain>
    </source>
</reference>
<organism evidence="1 2">
    <name type="scientific">Parahaliea mediterranea</name>
    <dbReference type="NCBI Taxonomy" id="651086"/>
    <lineage>
        <taxon>Bacteria</taxon>
        <taxon>Pseudomonadati</taxon>
        <taxon>Pseudomonadota</taxon>
        <taxon>Gammaproteobacteria</taxon>
        <taxon>Cellvibrionales</taxon>
        <taxon>Halieaceae</taxon>
        <taxon>Parahaliea</taxon>
    </lineage>
</organism>
<gene>
    <name evidence="1" type="ORF">JYP50_01745</name>
</gene>
<keyword evidence="2" id="KW-1185">Reference proteome</keyword>
<protein>
    <recommendedName>
        <fullName evidence="3">Sarcosine oxidase subunit gamma</fullName>
    </recommendedName>
</protein>